<reference evidence="3 4" key="1">
    <citation type="submission" date="2018-08" db="EMBL/GenBank/DDBJ databases">
        <authorList>
            <person name="Miller G.E."/>
            <person name="Abrahams R."/>
            <person name="Bazan D.C."/>
            <person name="Beglau B.C."/>
            <person name="Blaylock E.C."/>
            <person name="Choi J.D."/>
            <person name="Grewal S.K."/>
            <person name="Hernandez E.V."/>
            <person name="Kim D.J."/>
            <person name="Kim K."/>
            <person name="Lee Y."/>
            <person name="Linde M.K."/>
            <person name="Lopez M.B."/>
            <person name="Pangalila E."/>
            <person name="Parker M.A."/>
            <person name="Specht R.C."/>
            <person name="Teng M.C."/>
            <person name="Toledo B."/>
            <person name="Tran S."/>
            <person name="Yu H."/>
            <person name="Kalaj N."/>
            <person name="Muthiah A.S."/>
            <person name="Dean N.S."/>
            <person name="Diaz A."/>
            <person name="Garlena R.A."/>
            <person name="Russell D.A."/>
            <person name="Pope W.H."/>
            <person name="Jacobs-Sera D."/>
            <person name="Hatfull G.F."/>
        </authorList>
    </citation>
    <scope>NUCLEOTIDE SEQUENCE [LARGE SCALE GENOMIC DNA]</scope>
</reference>
<accession>A0A385UEC3</accession>
<evidence type="ECO:0000259" key="2">
    <source>
        <dbReference type="Pfam" id="PF24729"/>
    </source>
</evidence>
<keyword evidence="4" id="KW-1185">Reference proteome</keyword>
<dbReference type="Pfam" id="PF24729">
    <property type="entry name" value="Acb2_Tad1_hairpin"/>
    <property type="match status" value="1"/>
</dbReference>
<evidence type="ECO:0000313" key="4">
    <source>
        <dbReference type="Proteomes" id="UP000279330"/>
    </source>
</evidence>
<organism evidence="3 4">
    <name type="scientific">Microbacterium phage OneinaGillian</name>
    <dbReference type="NCBI Taxonomy" id="2301604"/>
    <lineage>
        <taxon>Viruses</taxon>
        <taxon>Duplodnaviria</taxon>
        <taxon>Heunggongvirae</taxon>
        <taxon>Uroviricota</taxon>
        <taxon>Caudoviricetes</taxon>
        <taxon>Gillianvirus</taxon>
        <taxon>Gillianvirus oneinagillian</taxon>
    </lineage>
</organism>
<dbReference type="InterPro" id="IPR056098">
    <property type="entry name" value="Acb2/Tad1_hairpin"/>
</dbReference>
<dbReference type="KEGG" id="vg:55003737"/>
<dbReference type="GeneID" id="55003737"/>
<gene>
    <name evidence="3" type="primary">62</name>
    <name evidence="3" type="ORF">SEA_ONEIAGILLIAN_62</name>
</gene>
<dbReference type="RefSeq" id="YP_009812668.1">
    <property type="nucleotide sequence ID" value="NC_048068.1"/>
</dbReference>
<sequence>MALNSDTTSSRRETPEEIRGRFFTAQDGRPSDEQLEVQAQLRDAFAGIAVYANEKIADSRHKSLALSAMEDALMRFGKAIFS</sequence>
<keyword evidence="1" id="KW-0547">Nucleotide-binding</keyword>
<evidence type="ECO:0000256" key="1">
    <source>
        <dbReference type="ARBA" id="ARBA00022741"/>
    </source>
</evidence>
<protein>
    <recommendedName>
        <fullName evidence="2">Acb2/Tad1 hairpin domain-containing protein</fullName>
    </recommendedName>
</protein>
<dbReference type="GO" id="GO:0000166">
    <property type="term" value="F:nucleotide binding"/>
    <property type="evidence" value="ECO:0007669"/>
    <property type="project" value="UniProtKB-KW"/>
</dbReference>
<dbReference type="Proteomes" id="UP000279330">
    <property type="component" value="Segment"/>
</dbReference>
<evidence type="ECO:0000313" key="3">
    <source>
        <dbReference type="EMBL" id="AYB70172.1"/>
    </source>
</evidence>
<proteinExistence type="predicted"/>
<feature type="domain" description="Acb2/Tad1 hairpin" evidence="2">
    <location>
        <begin position="26"/>
        <end position="81"/>
    </location>
</feature>
<dbReference type="EMBL" id="MH727556">
    <property type="protein sequence ID" value="AYB70172.1"/>
    <property type="molecule type" value="Genomic_DNA"/>
</dbReference>
<name>A0A385UEC3_9CAUD</name>